<organism evidence="1 2">
    <name type="scientific">Sebaldella termitidis (strain ATCC 33386 / NCTC 11300)</name>
    <dbReference type="NCBI Taxonomy" id="526218"/>
    <lineage>
        <taxon>Bacteria</taxon>
        <taxon>Fusobacteriati</taxon>
        <taxon>Fusobacteriota</taxon>
        <taxon>Fusobacteriia</taxon>
        <taxon>Fusobacteriales</taxon>
        <taxon>Leptotrichiaceae</taxon>
        <taxon>Sebaldella</taxon>
    </lineage>
</organism>
<dbReference type="Proteomes" id="UP000000845">
    <property type="component" value="Chromosome"/>
</dbReference>
<dbReference type="EMBL" id="CP001739">
    <property type="protein sequence ID" value="ACZ07557.1"/>
    <property type="molecule type" value="Genomic_DNA"/>
</dbReference>
<reference evidence="2" key="1">
    <citation type="submission" date="2009-09" db="EMBL/GenBank/DDBJ databases">
        <title>The complete chromosome of Sebaldella termitidis ATCC 33386.</title>
        <authorList>
            <consortium name="US DOE Joint Genome Institute (JGI-PGF)"/>
            <person name="Lucas S."/>
            <person name="Copeland A."/>
            <person name="Lapidus A."/>
            <person name="Glavina del Rio T."/>
            <person name="Dalin E."/>
            <person name="Tice H."/>
            <person name="Bruce D."/>
            <person name="Goodwin L."/>
            <person name="Pitluck S."/>
            <person name="Kyrpides N."/>
            <person name="Mavromatis K."/>
            <person name="Ivanova N."/>
            <person name="Mikhailova N."/>
            <person name="Sims D."/>
            <person name="Meincke L."/>
            <person name="Brettin T."/>
            <person name="Detter J.C."/>
            <person name="Han C."/>
            <person name="Larimer F."/>
            <person name="Land M."/>
            <person name="Hauser L."/>
            <person name="Markowitz V."/>
            <person name="Cheng J.F."/>
            <person name="Hugenholtz P."/>
            <person name="Woyke T."/>
            <person name="Wu D."/>
            <person name="Eisen J.A."/>
        </authorList>
    </citation>
    <scope>NUCLEOTIDE SEQUENCE [LARGE SCALE GENOMIC DNA]</scope>
    <source>
        <strain evidence="2">ATCC 33386 / NCTC 11300</strain>
    </source>
</reference>
<evidence type="ECO:0000313" key="2">
    <source>
        <dbReference type="Proteomes" id="UP000000845"/>
    </source>
</evidence>
<sequence length="153" mass="18330">MRLYKSTRLCLENKSKEFEKVGWYSHEKEYNNSAVSRYYYSMFIRVSYIYKGIMGYTDTGLNSHQRVLSQLKKMIEGFILEKQYLESGTGKKISELFIRLELCCNYRNIADYKDIELTKNNVNYLKKTLWMFNSLYEIILEICGIVKKEREDV</sequence>
<dbReference type="STRING" id="526218.Sterm_0685"/>
<name>D1APX9_SEBTE</name>
<dbReference type="HOGENOM" id="CLU_1712010_0_0_0"/>
<evidence type="ECO:0008006" key="3">
    <source>
        <dbReference type="Google" id="ProtNLM"/>
    </source>
</evidence>
<gene>
    <name evidence="1" type="ordered locus">Sterm_0685</name>
</gene>
<evidence type="ECO:0000313" key="1">
    <source>
        <dbReference type="EMBL" id="ACZ07557.1"/>
    </source>
</evidence>
<dbReference type="AlphaFoldDB" id="D1APX9"/>
<dbReference type="Gene3D" id="1.20.120.330">
    <property type="entry name" value="Nucleotidyltransferases domain 2"/>
    <property type="match status" value="1"/>
</dbReference>
<proteinExistence type="predicted"/>
<dbReference type="eggNOG" id="ENOG502ZVPV">
    <property type="taxonomic scope" value="Bacteria"/>
</dbReference>
<dbReference type="RefSeq" id="WP_012860153.1">
    <property type="nucleotide sequence ID" value="NC_013517.1"/>
</dbReference>
<reference evidence="1 2" key="2">
    <citation type="journal article" date="2010" name="Stand. Genomic Sci.">
        <title>Complete genome sequence of Sebaldella termitidis type strain (NCTC 11300).</title>
        <authorList>
            <person name="Harmon-Smith M."/>
            <person name="Celia L."/>
            <person name="Chertkov O."/>
            <person name="Lapidus A."/>
            <person name="Copeland A."/>
            <person name="Glavina Del Rio T."/>
            <person name="Nolan M."/>
            <person name="Lucas S."/>
            <person name="Tice H."/>
            <person name="Cheng J.F."/>
            <person name="Han C."/>
            <person name="Detter J.C."/>
            <person name="Bruce D."/>
            <person name="Goodwin L."/>
            <person name="Pitluck S."/>
            <person name="Pati A."/>
            <person name="Liolios K."/>
            <person name="Ivanova N."/>
            <person name="Mavromatis K."/>
            <person name="Mikhailova N."/>
            <person name="Chen A."/>
            <person name="Palaniappan K."/>
            <person name="Land M."/>
            <person name="Hauser L."/>
            <person name="Chang Y.J."/>
            <person name="Jeffries C.D."/>
            <person name="Brettin T."/>
            <person name="Goker M."/>
            <person name="Beck B."/>
            <person name="Bristow J."/>
            <person name="Eisen J.A."/>
            <person name="Markowitz V."/>
            <person name="Hugenholtz P."/>
            <person name="Kyrpides N.C."/>
            <person name="Klenk H.P."/>
            <person name="Chen F."/>
        </authorList>
    </citation>
    <scope>NUCLEOTIDE SEQUENCE [LARGE SCALE GENOMIC DNA]</scope>
    <source>
        <strain evidence="2">ATCC 33386 / NCTC 11300</strain>
    </source>
</reference>
<dbReference type="KEGG" id="str:Sterm_0685"/>
<keyword evidence="2" id="KW-1185">Reference proteome</keyword>
<protein>
    <recommendedName>
        <fullName evidence="3">HEPN domain-containing protein</fullName>
    </recommendedName>
</protein>
<accession>D1APX9</accession>